<evidence type="ECO:0000313" key="4">
    <source>
        <dbReference type="Proteomes" id="UP000242877"/>
    </source>
</evidence>
<dbReference type="PANTHER" id="PTHR12775">
    <property type="entry name" value="PROTEIN C20ORF43 HOMOLOG"/>
    <property type="match status" value="1"/>
</dbReference>
<dbReference type="CDD" id="cd16653">
    <property type="entry name" value="RING-like_Rtf2"/>
    <property type="match status" value="1"/>
</dbReference>
<dbReference type="GO" id="GO:0005634">
    <property type="term" value="C:nucleus"/>
    <property type="evidence" value="ECO:0007669"/>
    <property type="project" value="EnsemblFungi"/>
</dbReference>
<dbReference type="AlphaFoldDB" id="A0A168AJC6"/>
<dbReference type="InterPro" id="IPR013083">
    <property type="entry name" value="Znf_RING/FYVE/PHD"/>
</dbReference>
<dbReference type="SUPFAM" id="SSF57850">
    <property type="entry name" value="RING/U-box"/>
    <property type="match status" value="1"/>
</dbReference>
<dbReference type="InterPro" id="IPR006735">
    <property type="entry name" value="Rtf2"/>
</dbReference>
<accession>A0A168AJC6</accession>
<dbReference type="PANTHER" id="PTHR12775:SF0">
    <property type="entry name" value="REPLICATION TERMINATION FACTOR 2"/>
    <property type="match status" value="1"/>
</dbReference>
<dbReference type="GO" id="GO:0006274">
    <property type="term" value="P:DNA replication termination"/>
    <property type="evidence" value="ECO:0007669"/>
    <property type="project" value="TreeGrafter"/>
</dbReference>
<proteinExistence type="inferred from homology"/>
<dbReference type="VEuPathDB" id="FungiDB:AAP_02088"/>
<organism evidence="3 4">
    <name type="scientific">Ascosphaera apis ARSEF 7405</name>
    <dbReference type="NCBI Taxonomy" id="392613"/>
    <lineage>
        <taxon>Eukaryota</taxon>
        <taxon>Fungi</taxon>
        <taxon>Dikarya</taxon>
        <taxon>Ascomycota</taxon>
        <taxon>Pezizomycotina</taxon>
        <taxon>Eurotiomycetes</taxon>
        <taxon>Eurotiomycetidae</taxon>
        <taxon>Onygenales</taxon>
        <taxon>Ascosphaeraceae</taxon>
        <taxon>Ascosphaera</taxon>
    </lineage>
</organism>
<feature type="region of interest" description="Disordered" evidence="2">
    <location>
        <begin position="202"/>
        <end position="236"/>
    </location>
</feature>
<comment type="similarity">
    <text evidence="1">Belongs to the rtf2 family.</text>
</comment>
<gene>
    <name evidence="3" type="ORF">AAP_02088</name>
</gene>
<name>A0A168AJC6_9EURO</name>
<dbReference type="Proteomes" id="UP000242877">
    <property type="component" value="Unassembled WGS sequence"/>
</dbReference>
<feature type="compositionally biased region" description="Basic and acidic residues" evidence="2">
    <location>
        <begin position="221"/>
        <end position="236"/>
    </location>
</feature>
<evidence type="ECO:0000256" key="2">
    <source>
        <dbReference type="SAM" id="MobiDB-lite"/>
    </source>
</evidence>
<sequence>MGNDGGSIPTRRELVKQAARNPTTSELKENLQQQLEYRWTTCALSRKELIPPIVSDSGGNLYNKDSILRFLLPGEDTIEGIGSRADCEEILGGRVRSLRDIVEVKFEIDAEGGKKEATSTGSRTPQFVCPITRKALGPMTRSVYIVPCGHAFSEEAVRETKSDRCLQCDTEYTSENVIPILPTKESDKEQLISRMAALAEKGLTHSLKKAPDSKKRKKHHGDSLEKAAKKESGKKA</sequence>
<evidence type="ECO:0000256" key="1">
    <source>
        <dbReference type="ARBA" id="ARBA00009885"/>
    </source>
</evidence>
<dbReference type="Gene3D" id="3.30.40.10">
    <property type="entry name" value="Zinc/RING finger domain, C3HC4 (zinc finger)"/>
    <property type="match status" value="1"/>
</dbReference>
<reference evidence="3 4" key="1">
    <citation type="journal article" date="2016" name="Genome Biol. Evol.">
        <title>Divergent and convergent evolution of fungal pathogenicity.</title>
        <authorList>
            <person name="Shang Y."/>
            <person name="Xiao G."/>
            <person name="Zheng P."/>
            <person name="Cen K."/>
            <person name="Zhan S."/>
            <person name="Wang C."/>
        </authorList>
    </citation>
    <scope>NUCLEOTIDE SEQUENCE [LARGE SCALE GENOMIC DNA]</scope>
    <source>
        <strain evidence="3 4">ARSEF 7405</strain>
    </source>
</reference>
<dbReference type="EMBL" id="AZGZ01000007">
    <property type="protein sequence ID" value="KZZ93995.1"/>
    <property type="molecule type" value="Genomic_DNA"/>
</dbReference>
<protein>
    <submittedName>
        <fullName evidence="3">Uncharacterized protein</fullName>
    </submittedName>
</protein>
<comment type="caution">
    <text evidence="3">The sequence shown here is derived from an EMBL/GenBank/DDBJ whole genome shotgun (WGS) entry which is preliminary data.</text>
</comment>
<dbReference type="InterPro" id="IPR027799">
    <property type="entry name" value="Rtf2_RING-finger"/>
</dbReference>
<evidence type="ECO:0000313" key="3">
    <source>
        <dbReference type="EMBL" id="KZZ93995.1"/>
    </source>
</evidence>
<dbReference type="OrthoDB" id="247013at2759"/>
<keyword evidence="4" id="KW-1185">Reference proteome</keyword>
<dbReference type="Pfam" id="PF04641">
    <property type="entry name" value="Rtf2"/>
    <property type="match status" value="1"/>
</dbReference>